<feature type="region of interest" description="Disordered" evidence="1">
    <location>
        <begin position="232"/>
        <end position="266"/>
    </location>
</feature>
<evidence type="ECO:0000256" key="1">
    <source>
        <dbReference type="SAM" id="MobiDB-lite"/>
    </source>
</evidence>
<dbReference type="RefSeq" id="XP_009173963.1">
    <property type="nucleotide sequence ID" value="XM_009175699.1"/>
</dbReference>
<evidence type="ECO:0000313" key="3">
    <source>
        <dbReference type="Proteomes" id="UP000054324"/>
    </source>
</evidence>
<feature type="region of interest" description="Disordered" evidence="1">
    <location>
        <begin position="184"/>
        <end position="209"/>
    </location>
</feature>
<protein>
    <submittedName>
        <fullName evidence="2">Uncharacterized protein</fullName>
    </submittedName>
</protein>
<dbReference type="EMBL" id="KL596907">
    <property type="protein sequence ID" value="KER22306.1"/>
    <property type="molecule type" value="Genomic_DNA"/>
</dbReference>
<feature type="region of interest" description="Disordered" evidence="1">
    <location>
        <begin position="334"/>
        <end position="381"/>
    </location>
</feature>
<name>A0A074Z5A2_OPIVI</name>
<accession>A0A074Z5A2</accession>
<dbReference type="AlphaFoldDB" id="A0A074Z5A2"/>
<sequence>MHSADTFGPVISSLEAVVQRLPGSSWWIDKSYGAVSYWLRVPATSTQLKTVGIILSELQVLRYGERLMIEEILLTPPSSQQKIFIETVHPKAIGHWKILWTDRNNPVQLSLPTESRTHTLVGPHEAPIQLGPGVHLNGWVSGHWYSAPATDIPGSVVFSWCFMVSVPIDRLSHATVMLLPPSLGTPSDRFRHGPKVQRGPPTHTNNELSDLSGLRLANCDLQGRQLHTRVALSASTNQPRESRRRAGIRHRLKREASRRERRRGPKDPLQLLPVLFLLDPNCRLTMLVDEHSTSHTRRRHFQSVSYEDLDRSTRVSRFTTRETRSIQHSNVYTHIHTQTGRPAYINGASLSPTRRDDPFPPRTQSDDTNGDNGLPLARVSDEDYEAEEFRPIVHTRRSAFRDPSFSPPEFEGGPYSPVLHHTSDTYMVSALSLLLLSVSIFAHFVETPPDARDATRDLAARSLVETQIAQLVRTSSMYKI</sequence>
<gene>
    <name evidence="2" type="ORF">T265_09590</name>
</gene>
<feature type="compositionally biased region" description="Basic residues" evidence="1">
    <location>
        <begin position="242"/>
        <end position="253"/>
    </location>
</feature>
<dbReference type="Proteomes" id="UP000054324">
    <property type="component" value="Unassembled WGS sequence"/>
</dbReference>
<organism evidence="2 3">
    <name type="scientific">Opisthorchis viverrini</name>
    <name type="common">Southeast Asian liver fluke</name>
    <dbReference type="NCBI Taxonomy" id="6198"/>
    <lineage>
        <taxon>Eukaryota</taxon>
        <taxon>Metazoa</taxon>
        <taxon>Spiralia</taxon>
        <taxon>Lophotrochozoa</taxon>
        <taxon>Platyhelminthes</taxon>
        <taxon>Trematoda</taxon>
        <taxon>Digenea</taxon>
        <taxon>Opisthorchiida</taxon>
        <taxon>Opisthorchiata</taxon>
        <taxon>Opisthorchiidae</taxon>
        <taxon>Opisthorchis</taxon>
    </lineage>
</organism>
<reference evidence="2 3" key="1">
    <citation type="submission" date="2013-11" db="EMBL/GenBank/DDBJ databases">
        <title>Opisthorchis viverrini - life in the bile duct.</title>
        <authorList>
            <person name="Young N.D."/>
            <person name="Nagarajan N."/>
            <person name="Lin S.J."/>
            <person name="Korhonen P.K."/>
            <person name="Jex A.R."/>
            <person name="Hall R.S."/>
            <person name="Safavi-Hemami H."/>
            <person name="Kaewkong W."/>
            <person name="Bertrand D."/>
            <person name="Gao S."/>
            <person name="Seet Q."/>
            <person name="Wongkham S."/>
            <person name="Teh B.T."/>
            <person name="Wongkham C."/>
            <person name="Intapan P.M."/>
            <person name="Maleewong W."/>
            <person name="Yang X."/>
            <person name="Hu M."/>
            <person name="Wang Z."/>
            <person name="Hofmann A."/>
            <person name="Sternberg P.W."/>
            <person name="Tan P."/>
            <person name="Wang J."/>
            <person name="Gasser R.B."/>
        </authorList>
    </citation>
    <scope>NUCLEOTIDE SEQUENCE [LARGE SCALE GENOMIC DNA]</scope>
</reference>
<proteinExistence type="predicted"/>
<dbReference type="OrthoDB" id="6252400at2759"/>
<evidence type="ECO:0000313" key="2">
    <source>
        <dbReference type="EMBL" id="KER22306.1"/>
    </source>
</evidence>
<keyword evidence="3" id="KW-1185">Reference proteome</keyword>
<dbReference type="KEGG" id="ovi:T265_09590"/>
<dbReference type="GeneID" id="20323758"/>
<dbReference type="CTD" id="20323758"/>